<dbReference type="SMART" id="SM00382">
    <property type="entry name" value="AAA"/>
    <property type="match status" value="1"/>
</dbReference>
<comment type="caution">
    <text evidence="7">The sequence shown here is derived from an EMBL/GenBank/DDBJ whole genome shotgun (WGS) entry which is preliminary data.</text>
</comment>
<dbReference type="PROSITE" id="PS00211">
    <property type="entry name" value="ABC_TRANSPORTER_1"/>
    <property type="match status" value="1"/>
</dbReference>
<dbReference type="PANTHER" id="PTHR42794">
    <property type="entry name" value="HEMIN IMPORT ATP-BINDING PROTEIN HMUV"/>
    <property type="match status" value="1"/>
</dbReference>
<dbReference type="Pfam" id="PF00005">
    <property type="entry name" value="ABC_tran"/>
    <property type="match status" value="1"/>
</dbReference>
<keyword evidence="1" id="KW-0813">Transport</keyword>
<evidence type="ECO:0000259" key="6">
    <source>
        <dbReference type="PROSITE" id="PS50893"/>
    </source>
</evidence>
<name>A0A4R6XZB6_9GAMM</name>
<dbReference type="OrthoDB" id="6461291at2"/>
<dbReference type="RefSeq" id="WP_099017738.1">
    <property type="nucleotide sequence ID" value="NZ_NIHB01000001.1"/>
</dbReference>
<accession>A0A4R6XZB6</accession>
<dbReference type="PROSITE" id="PS50893">
    <property type="entry name" value="ABC_TRANSPORTER_2"/>
    <property type="match status" value="1"/>
</dbReference>
<dbReference type="InterPro" id="IPR027417">
    <property type="entry name" value="P-loop_NTPase"/>
</dbReference>
<organism evidence="7 8">
    <name type="scientific">Marinicella litoralis</name>
    <dbReference type="NCBI Taxonomy" id="644220"/>
    <lineage>
        <taxon>Bacteria</taxon>
        <taxon>Pseudomonadati</taxon>
        <taxon>Pseudomonadota</taxon>
        <taxon>Gammaproteobacteria</taxon>
        <taxon>Lysobacterales</taxon>
        <taxon>Marinicellaceae</taxon>
        <taxon>Marinicella</taxon>
    </lineage>
</organism>
<keyword evidence="2" id="KW-0547">Nucleotide-binding</keyword>
<dbReference type="Gene3D" id="3.40.50.300">
    <property type="entry name" value="P-loop containing nucleotide triphosphate hydrolases"/>
    <property type="match status" value="1"/>
</dbReference>
<dbReference type="InterPro" id="IPR003439">
    <property type="entry name" value="ABC_transporter-like_ATP-bd"/>
</dbReference>
<evidence type="ECO:0000256" key="1">
    <source>
        <dbReference type="ARBA" id="ARBA00022448"/>
    </source>
</evidence>
<dbReference type="Proteomes" id="UP000295724">
    <property type="component" value="Unassembled WGS sequence"/>
</dbReference>
<gene>
    <name evidence="7" type="ORF">C8D91_0501</name>
</gene>
<keyword evidence="8" id="KW-1185">Reference proteome</keyword>
<dbReference type="InterPro" id="IPR003593">
    <property type="entry name" value="AAA+_ATPase"/>
</dbReference>
<dbReference type="PANTHER" id="PTHR42794:SF1">
    <property type="entry name" value="HEMIN IMPORT ATP-BINDING PROTEIN HMUV"/>
    <property type="match status" value="1"/>
</dbReference>
<evidence type="ECO:0000256" key="2">
    <source>
        <dbReference type="ARBA" id="ARBA00022741"/>
    </source>
</evidence>
<comment type="function">
    <text evidence="5">Part of the ABC transporter complex HmuTUV involved in hemin import. Responsible for energy coupling to the transport system.</text>
</comment>
<feature type="domain" description="ABC transporter" evidence="6">
    <location>
        <begin position="2"/>
        <end position="232"/>
    </location>
</feature>
<dbReference type="InterPro" id="IPR017871">
    <property type="entry name" value="ABC_transporter-like_CS"/>
</dbReference>
<dbReference type="SUPFAM" id="SSF52540">
    <property type="entry name" value="P-loop containing nucleoside triphosphate hydrolases"/>
    <property type="match status" value="1"/>
</dbReference>
<evidence type="ECO:0000313" key="7">
    <source>
        <dbReference type="EMBL" id="TDR23637.1"/>
    </source>
</evidence>
<evidence type="ECO:0000256" key="3">
    <source>
        <dbReference type="ARBA" id="ARBA00022840"/>
    </source>
</evidence>
<evidence type="ECO:0000256" key="4">
    <source>
        <dbReference type="ARBA" id="ARBA00022967"/>
    </source>
</evidence>
<keyword evidence="4" id="KW-1278">Translocase</keyword>
<dbReference type="GO" id="GO:0005524">
    <property type="term" value="F:ATP binding"/>
    <property type="evidence" value="ECO:0007669"/>
    <property type="project" value="UniProtKB-KW"/>
</dbReference>
<dbReference type="GO" id="GO:0016887">
    <property type="term" value="F:ATP hydrolysis activity"/>
    <property type="evidence" value="ECO:0007669"/>
    <property type="project" value="InterPro"/>
</dbReference>
<reference evidence="7 8" key="1">
    <citation type="submission" date="2019-03" db="EMBL/GenBank/DDBJ databases">
        <title>Genomic Encyclopedia of Type Strains, Phase IV (KMG-IV): sequencing the most valuable type-strain genomes for metagenomic binning, comparative biology and taxonomic classification.</title>
        <authorList>
            <person name="Goeker M."/>
        </authorList>
    </citation>
    <scope>NUCLEOTIDE SEQUENCE [LARGE SCALE GENOMIC DNA]</scope>
    <source>
        <strain evidence="7 8">DSM 25488</strain>
    </source>
</reference>
<dbReference type="CDD" id="cd03214">
    <property type="entry name" value="ABC_Iron-Siderophores_B12_Hemin"/>
    <property type="match status" value="1"/>
</dbReference>
<keyword evidence="3 7" id="KW-0067">ATP-binding</keyword>
<proteinExistence type="predicted"/>
<evidence type="ECO:0000313" key="8">
    <source>
        <dbReference type="Proteomes" id="UP000295724"/>
    </source>
</evidence>
<evidence type="ECO:0000256" key="5">
    <source>
        <dbReference type="ARBA" id="ARBA00037066"/>
    </source>
</evidence>
<protein>
    <submittedName>
        <fullName evidence="7">Iron complex transport system ATP-binding protein</fullName>
    </submittedName>
</protein>
<sequence length="236" mass="26501">MISLKKASIFQESAVLIRNLDVEFNPGEFWGIIGKNGVGKSTLLNVLAGMSNHYEGEIQIDGQPLNQINHRVRAQKISYLLQEQEPCLAFLVEEAIGMGRFPWLTTKSEDIDITGEVMNQCQINHLQGRSILKLSGGERRKVEIGTCLAQQSGHLLLDEPLNHLDVVYQKHIMQVFKQYSQRNAVIMVCHDIEAVKKYCSHVLMLLGNDCYLSGTSATILTETNLNKLFDDSSQLN</sequence>
<dbReference type="AlphaFoldDB" id="A0A4R6XZB6"/>
<dbReference type="EMBL" id="SNZB01000001">
    <property type="protein sequence ID" value="TDR23637.1"/>
    <property type="molecule type" value="Genomic_DNA"/>
</dbReference>